<keyword evidence="8" id="KW-0464">Manganese</keyword>
<evidence type="ECO:0000259" key="9">
    <source>
        <dbReference type="PROSITE" id="PS00631"/>
    </source>
</evidence>
<sequence length="511" mass="52610">MARSPLPPVPTRLLEVEVAGTARRAAPLAALVRQSDEHAANGSPHGELIERLGATGKAGEVHTVPDPGSGPRWLVGIGAGDPASSRAGGAAFIRAVNAHLAAERDAGARPPRTVQAELPAESSAGELDAFLTGALLGGYRYVVSGEPDPPQARTLRVLTPHDRAIQPYTEVAARARELAAASALARDLANTPSNVKNPGWLAGVAERLAGDLPGLTATVRDEGWLAEQGFGGMLAVGGGSASPPRLIELAYRPRGATGHLLLVGKGITFDTGGISIKPAEGMPMMRTDMAGGGAVIAAVRAIAALRLGVRVTALVPAAENHVSGAAYRPGDVVRHYGGTTTEVTNTDAEGRMVLADALAYGIKRYAPDAVVDVATLTGAMKVSLGLRTGGLFASDDTLAERVRDAGERTGEAWWRMPLVEDYAEAVRSEIADLRQAPSGPGGIAAALFLREFTAGLPWAHLDIAGPARADRNYSEVVPGGTGFAARTLVELVSGWAPVTNSRKAATAGVGS</sequence>
<feature type="active site" evidence="8">
    <location>
        <position position="277"/>
    </location>
</feature>
<dbReference type="HAMAP" id="MF_00181">
    <property type="entry name" value="Cytosol_peptidase_M17"/>
    <property type="match status" value="1"/>
</dbReference>
<dbReference type="InterPro" id="IPR011356">
    <property type="entry name" value="Leucine_aapep/pepB"/>
</dbReference>
<dbReference type="SUPFAM" id="SSF52949">
    <property type="entry name" value="Macro domain-like"/>
    <property type="match status" value="1"/>
</dbReference>
<dbReference type="Proteomes" id="UP000320876">
    <property type="component" value="Unassembled WGS sequence"/>
</dbReference>
<evidence type="ECO:0000256" key="4">
    <source>
        <dbReference type="ARBA" id="ARBA00022438"/>
    </source>
</evidence>
<evidence type="ECO:0000256" key="5">
    <source>
        <dbReference type="ARBA" id="ARBA00022670"/>
    </source>
</evidence>
<feature type="binding site" evidence="8">
    <location>
        <position position="288"/>
    </location>
    <ligand>
        <name>Mn(2+)</name>
        <dbReference type="ChEBI" id="CHEBI:29035"/>
        <label>2</label>
    </ligand>
</feature>
<feature type="binding site" evidence="8">
    <location>
        <position position="270"/>
    </location>
    <ligand>
        <name>Mn(2+)</name>
        <dbReference type="ChEBI" id="CHEBI:29035"/>
        <label>1</label>
    </ligand>
</feature>
<organism evidence="10 11">
    <name type="scientific">Amycolatopsis cihanbeyliensis</name>
    <dbReference type="NCBI Taxonomy" id="1128664"/>
    <lineage>
        <taxon>Bacteria</taxon>
        <taxon>Bacillati</taxon>
        <taxon>Actinomycetota</taxon>
        <taxon>Actinomycetes</taxon>
        <taxon>Pseudonocardiales</taxon>
        <taxon>Pseudonocardiaceae</taxon>
        <taxon>Amycolatopsis</taxon>
    </lineage>
</organism>
<feature type="binding site" evidence="8">
    <location>
        <position position="265"/>
    </location>
    <ligand>
        <name>Mn(2+)</name>
        <dbReference type="ChEBI" id="CHEBI:29035"/>
        <label>2</label>
    </ligand>
</feature>
<evidence type="ECO:0000256" key="1">
    <source>
        <dbReference type="ARBA" id="ARBA00000135"/>
    </source>
</evidence>
<keyword evidence="11" id="KW-1185">Reference proteome</keyword>
<comment type="caution">
    <text evidence="10">The sequence shown here is derived from an EMBL/GenBank/DDBJ whole genome shotgun (WGS) entry which is preliminary data.</text>
</comment>
<name>A0A542DP03_AMYCI</name>
<evidence type="ECO:0000313" key="11">
    <source>
        <dbReference type="Proteomes" id="UP000320876"/>
    </source>
</evidence>
<reference evidence="10 11" key="1">
    <citation type="submission" date="2019-06" db="EMBL/GenBank/DDBJ databases">
        <title>Sequencing the genomes of 1000 actinobacteria strains.</title>
        <authorList>
            <person name="Klenk H.-P."/>
        </authorList>
    </citation>
    <scope>NUCLEOTIDE SEQUENCE [LARGE SCALE GENOMIC DNA]</scope>
    <source>
        <strain evidence="10 11">DSM 45679</strain>
    </source>
</reference>
<comment type="similarity">
    <text evidence="3 8">Belongs to the peptidase M17 family.</text>
</comment>
<feature type="binding site" evidence="8">
    <location>
        <position position="349"/>
    </location>
    <ligand>
        <name>Mn(2+)</name>
        <dbReference type="ChEBI" id="CHEBI:29035"/>
        <label>2</label>
    </ligand>
</feature>
<feature type="active site" evidence="8">
    <location>
        <position position="351"/>
    </location>
</feature>
<dbReference type="EMBL" id="VFML01000001">
    <property type="protein sequence ID" value="TQJ04826.1"/>
    <property type="molecule type" value="Genomic_DNA"/>
</dbReference>
<keyword evidence="4 8" id="KW-0031">Aminopeptidase</keyword>
<dbReference type="GO" id="GO:0006508">
    <property type="term" value="P:proteolysis"/>
    <property type="evidence" value="ECO:0007669"/>
    <property type="project" value="UniProtKB-KW"/>
</dbReference>
<dbReference type="Gene3D" id="3.40.630.10">
    <property type="entry name" value="Zn peptidases"/>
    <property type="match status" value="1"/>
</dbReference>
<dbReference type="SUPFAM" id="SSF53187">
    <property type="entry name" value="Zn-dependent exopeptidases"/>
    <property type="match status" value="1"/>
</dbReference>
<evidence type="ECO:0000256" key="2">
    <source>
        <dbReference type="ARBA" id="ARBA00000967"/>
    </source>
</evidence>
<dbReference type="GO" id="GO:0070006">
    <property type="term" value="F:metalloaminopeptidase activity"/>
    <property type="evidence" value="ECO:0007669"/>
    <property type="project" value="InterPro"/>
</dbReference>
<comment type="catalytic activity">
    <reaction evidence="1 8">
        <text>Release of an N-terminal amino acid, Xaa-|-Yaa-, in which Xaa is preferably Leu, but may be other amino acids including Pro although not Arg or Lys, and Yaa may be Pro. Amino acid amides and methyl esters are also readily hydrolyzed, but rates on arylamides are exceedingly low.</text>
        <dbReference type="EC" id="3.4.11.1"/>
    </reaction>
</comment>
<evidence type="ECO:0000256" key="6">
    <source>
        <dbReference type="ARBA" id="ARBA00022801"/>
    </source>
</evidence>
<evidence type="ECO:0000256" key="8">
    <source>
        <dbReference type="HAMAP-Rule" id="MF_00181"/>
    </source>
</evidence>
<gene>
    <name evidence="8" type="primary">pepA</name>
    <name evidence="10" type="ORF">FB471_4635</name>
</gene>
<comment type="function">
    <text evidence="7 8">Presumably involved in the processing and regular turnover of intracellular proteins. Catalyzes the removal of unsubstituted N-terminal amino acids from various peptides.</text>
</comment>
<dbReference type="PROSITE" id="PS00631">
    <property type="entry name" value="CYTOSOL_AP"/>
    <property type="match status" value="1"/>
</dbReference>
<comment type="subcellular location">
    <subcellularLocation>
        <location evidence="8">Cytoplasm</location>
    </subcellularLocation>
</comment>
<dbReference type="AlphaFoldDB" id="A0A542DP03"/>
<proteinExistence type="inferred from homology"/>
<keyword evidence="8" id="KW-0963">Cytoplasm</keyword>
<evidence type="ECO:0000256" key="3">
    <source>
        <dbReference type="ARBA" id="ARBA00009528"/>
    </source>
</evidence>
<dbReference type="CDD" id="cd00433">
    <property type="entry name" value="Peptidase_M17"/>
    <property type="match status" value="1"/>
</dbReference>
<feature type="binding site" evidence="8">
    <location>
        <position position="347"/>
    </location>
    <ligand>
        <name>Mn(2+)</name>
        <dbReference type="ChEBI" id="CHEBI:29035"/>
        <label>1</label>
    </ligand>
</feature>
<keyword evidence="6 8" id="KW-0378">Hydrolase</keyword>
<dbReference type="Pfam" id="PF00883">
    <property type="entry name" value="Peptidase_M17"/>
    <property type="match status" value="1"/>
</dbReference>
<protein>
    <recommendedName>
        <fullName evidence="8">Probable cytosol aminopeptidase</fullName>
        <ecNumber evidence="8">3.4.11.1</ecNumber>
    </recommendedName>
    <alternativeName>
        <fullName evidence="8">Leucine aminopeptidase</fullName>
        <shortName evidence="8">LAP</shortName>
        <ecNumber evidence="8">3.4.11.10</ecNumber>
    </alternativeName>
    <alternativeName>
        <fullName evidence="8">Leucyl aminopeptidase</fullName>
    </alternativeName>
</protein>
<dbReference type="Gene3D" id="3.40.220.10">
    <property type="entry name" value="Leucine Aminopeptidase, subunit E, domain 1"/>
    <property type="match status" value="1"/>
</dbReference>
<keyword evidence="8" id="KW-0479">Metal-binding</keyword>
<feature type="binding site" evidence="8">
    <location>
        <position position="270"/>
    </location>
    <ligand>
        <name>Mn(2+)</name>
        <dbReference type="ChEBI" id="CHEBI:29035"/>
        <label>2</label>
    </ligand>
</feature>
<feature type="domain" description="Cytosol aminopeptidase" evidence="9">
    <location>
        <begin position="345"/>
        <end position="352"/>
    </location>
</feature>
<comment type="cofactor">
    <cofactor evidence="8">
        <name>Mn(2+)</name>
        <dbReference type="ChEBI" id="CHEBI:29035"/>
    </cofactor>
    <text evidence="8">Binds 2 manganese ions per subunit.</text>
</comment>
<dbReference type="EC" id="3.4.11.10" evidence="8"/>
<dbReference type="InterPro" id="IPR000819">
    <property type="entry name" value="Peptidase_M17_C"/>
</dbReference>
<dbReference type="PANTHER" id="PTHR11963">
    <property type="entry name" value="LEUCINE AMINOPEPTIDASE-RELATED"/>
    <property type="match status" value="1"/>
</dbReference>
<dbReference type="InterPro" id="IPR043472">
    <property type="entry name" value="Macro_dom-like"/>
</dbReference>
<dbReference type="GO" id="GO:0030145">
    <property type="term" value="F:manganese ion binding"/>
    <property type="evidence" value="ECO:0007669"/>
    <property type="project" value="UniProtKB-UniRule"/>
</dbReference>
<dbReference type="EC" id="3.4.11.1" evidence="8"/>
<feature type="binding site" evidence="8">
    <location>
        <position position="349"/>
    </location>
    <ligand>
        <name>Mn(2+)</name>
        <dbReference type="ChEBI" id="CHEBI:29035"/>
        <label>1</label>
    </ligand>
</feature>
<accession>A0A542DP03</accession>
<dbReference type="InterPro" id="IPR023042">
    <property type="entry name" value="Peptidase_M17_leu_NH2_pept"/>
</dbReference>
<comment type="catalytic activity">
    <reaction evidence="2 8">
        <text>Release of an N-terminal amino acid, preferentially leucine, but not glutamic or aspartic acids.</text>
        <dbReference type="EC" id="3.4.11.10"/>
    </reaction>
</comment>
<dbReference type="PANTHER" id="PTHR11963:SF23">
    <property type="entry name" value="CYTOSOL AMINOPEPTIDASE"/>
    <property type="match status" value="1"/>
</dbReference>
<dbReference type="PRINTS" id="PR00481">
    <property type="entry name" value="LAMNOPPTDASE"/>
</dbReference>
<dbReference type="GO" id="GO:0005737">
    <property type="term" value="C:cytoplasm"/>
    <property type="evidence" value="ECO:0007669"/>
    <property type="project" value="UniProtKB-SubCell"/>
</dbReference>
<dbReference type="OrthoDB" id="9809354at2"/>
<keyword evidence="5 8" id="KW-0645">Protease</keyword>
<evidence type="ECO:0000313" key="10">
    <source>
        <dbReference type="EMBL" id="TQJ04826.1"/>
    </source>
</evidence>
<evidence type="ECO:0000256" key="7">
    <source>
        <dbReference type="ARBA" id="ARBA00049972"/>
    </source>
</evidence>